<dbReference type="PATRIC" id="fig|159743.3.peg.4058"/>
<sequence length="293" mass="32550">MDIHYTGKDRILIIINYILLGLFVLAILLPLVYVVLSSFLTPNTLISKGFAITSSDWTLTGYAKILSNGAMIRGFFNAIFYSAAFAFATVLFSVFAAYPLAIEGLVGKRSIMIFFLITMFFGGGLIPTYLVIKDLGMLNTVWAIILPGSISVFNIILAKTYFQGLPKELFQAASIDGASELSIFFKIVLPLSKPIIFVLALYAFVGQWNSYFDAMIYLDDPKLFPLQLVLRSILIQNQVQPGMIADALAQAELKKLSEMIKYSAIVISSLPLIVMYPFFQKYFEKGVMVGSIK</sequence>
<dbReference type="Proteomes" id="UP000032534">
    <property type="component" value="Unassembled WGS sequence"/>
</dbReference>
<dbReference type="CDD" id="cd06261">
    <property type="entry name" value="TM_PBP2"/>
    <property type="match status" value="1"/>
</dbReference>
<dbReference type="Gene3D" id="1.10.3720.10">
    <property type="entry name" value="MetI-like"/>
    <property type="match status" value="1"/>
</dbReference>
<dbReference type="OrthoDB" id="9810086at2"/>
<dbReference type="SUPFAM" id="SSF161098">
    <property type="entry name" value="MetI-like"/>
    <property type="match status" value="1"/>
</dbReference>
<evidence type="ECO:0000256" key="7">
    <source>
        <dbReference type="RuleBase" id="RU363032"/>
    </source>
</evidence>
<accession>A0A0D7WYT4</accession>
<dbReference type="PANTHER" id="PTHR43744:SF9">
    <property type="entry name" value="POLYGALACTURONAN_RHAMNOGALACTURONAN TRANSPORT SYSTEM PERMEASE PROTEIN YTCP"/>
    <property type="match status" value="1"/>
</dbReference>
<keyword evidence="4 7" id="KW-0812">Transmembrane</keyword>
<evidence type="ECO:0000313" key="10">
    <source>
        <dbReference type="Proteomes" id="UP000032534"/>
    </source>
</evidence>
<evidence type="ECO:0000256" key="5">
    <source>
        <dbReference type="ARBA" id="ARBA00022989"/>
    </source>
</evidence>
<gene>
    <name evidence="9" type="ORF">QD47_18240</name>
</gene>
<evidence type="ECO:0000256" key="3">
    <source>
        <dbReference type="ARBA" id="ARBA00022475"/>
    </source>
</evidence>
<evidence type="ECO:0000256" key="2">
    <source>
        <dbReference type="ARBA" id="ARBA00022448"/>
    </source>
</evidence>
<dbReference type="GO" id="GO:0005886">
    <property type="term" value="C:plasma membrane"/>
    <property type="evidence" value="ECO:0007669"/>
    <property type="project" value="UniProtKB-SubCell"/>
</dbReference>
<feature type="transmembrane region" description="Helical" evidence="7">
    <location>
        <begin position="78"/>
        <end position="101"/>
    </location>
</feature>
<dbReference type="RefSeq" id="WP_044647474.1">
    <property type="nucleotide sequence ID" value="NZ_JTHP01000040.1"/>
</dbReference>
<name>A0A0D7WYT4_9BACL</name>
<keyword evidence="6 7" id="KW-0472">Membrane</keyword>
<comment type="subcellular location">
    <subcellularLocation>
        <location evidence="1 7">Cell membrane</location>
        <topology evidence="1 7">Multi-pass membrane protein</topology>
    </subcellularLocation>
</comment>
<feature type="transmembrane region" description="Helical" evidence="7">
    <location>
        <begin position="183"/>
        <end position="205"/>
    </location>
</feature>
<dbReference type="PANTHER" id="PTHR43744">
    <property type="entry name" value="ABC TRANSPORTER PERMEASE PROTEIN MG189-RELATED-RELATED"/>
    <property type="match status" value="1"/>
</dbReference>
<feature type="transmembrane region" description="Helical" evidence="7">
    <location>
        <begin position="259"/>
        <end position="279"/>
    </location>
</feature>
<feature type="domain" description="ABC transmembrane type-1" evidence="8">
    <location>
        <begin position="75"/>
        <end position="278"/>
    </location>
</feature>
<dbReference type="GO" id="GO:0055085">
    <property type="term" value="P:transmembrane transport"/>
    <property type="evidence" value="ECO:0007669"/>
    <property type="project" value="InterPro"/>
</dbReference>
<feature type="transmembrane region" description="Helical" evidence="7">
    <location>
        <begin position="144"/>
        <end position="162"/>
    </location>
</feature>
<protein>
    <submittedName>
        <fullName evidence="9">Sugar ABC transporter permease</fullName>
    </submittedName>
</protein>
<keyword evidence="5 7" id="KW-1133">Transmembrane helix</keyword>
<comment type="similarity">
    <text evidence="7">Belongs to the binding-protein-dependent transport system permease family.</text>
</comment>
<evidence type="ECO:0000256" key="6">
    <source>
        <dbReference type="ARBA" id="ARBA00023136"/>
    </source>
</evidence>
<comment type="caution">
    <text evidence="9">The sequence shown here is derived from an EMBL/GenBank/DDBJ whole genome shotgun (WGS) entry which is preliminary data.</text>
</comment>
<dbReference type="EMBL" id="JTHP01000040">
    <property type="protein sequence ID" value="KJD44149.1"/>
    <property type="molecule type" value="Genomic_DNA"/>
</dbReference>
<evidence type="ECO:0000256" key="1">
    <source>
        <dbReference type="ARBA" id="ARBA00004651"/>
    </source>
</evidence>
<evidence type="ECO:0000259" key="8">
    <source>
        <dbReference type="PROSITE" id="PS50928"/>
    </source>
</evidence>
<feature type="transmembrane region" description="Helical" evidence="7">
    <location>
        <begin position="113"/>
        <end position="132"/>
    </location>
</feature>
<dbReference type="PROSITE" id="PS50928">
    <property type="entry name" value="ABC_TM1"/>
    <property type="match status" value="1"/>
</dbReference>
<proteinExistence type="inferred from homology"/>
<dbReference type="Pfam" id="PF00528">
    <property type="entry name" value="BPD_transp_1"/>
    <property type="match status" value="1"/>
</dbReference>
<dbReference type="AlphaFoldDB" id="A0A0D7WYT4"/>
<keyword evidence="3" id="KW-1003">Cell membrane</keyword>
<evidence type="ECO:0000256" key="4">
    <source>
        <dbReference type="ARBA" id="ARBA00022692"/>
    </source>
</evidence>
<evidence type="ECO:0000313" key="9">
    <source>
        <dbReference type="EMBL" id="KJD44149.1"/>
    </source>
</evidence>
<feature type="transmembrane region" description="Helical" evidence="7">
    <location>
        <begin position="12"/>
        <end position="36"/>
    </location>
</feature>
<organism evidence="9 10">
    <name type="scientific">Paenibacillus terrae</name>
    <dbReference type="NCBI Taxonomy" id="159743"/>
    <lineage>
        <taxon>Bacteria</taxon>
        <taxon>Bacillati</taxon>
        <taxon>Bacillota</taxon>
        <taxon>Bacilli</taxon>
        <taxon>Bacillales</taxon>
        <taxon>Paenibacillaceae</taxon>
        <taxon>Paenibacillus</taxon>
    </lineage>
</organism>
<reference evidence="9 10" key="1">
    <citation type="submission" date="2014-11" db="EMBL/GenBank/DDBJ databases">
        <title>Draft Genome Sequences of Paenibacillus polymyxa NRRL B-30509 and Paenibacillus terrae NRRL B-30644, Strains from a Poultry Environment that Produce Tridecaptin A and Paenicidins.</title>
        <authorList>
            <person name="van Belkum M.J."/>
            <person name="Lohans C.T."/>
            <person name="Vederas J.C."/>
        </authorList>
    </citation>
    <scope>NUCLEOTIDE SEQUENCE [LARGE SCALE GENOMIC DNA]</scope>
    <source>
        <strain evidence="9 10">NRRL B-30644</strain>
    </source>
</reference>
<dbReference type="InterPro" id="IPR000515">
    <property type="entry name" value="MetI-like"/>
</dbReference>
<dbReference type="InterPro" id="IPR035906">
    <property type="entry name" value="MetI-like_sf"/>
</dbReference>
<keyword evidence="2 7" id="KW-0813">Transport</keyword>
<keyword evidence="10" id="KW-1185">Reference proteome</keyword>